<feature type="region of interest" description="Disordered" evidence="1">
    <location>
        <begin position="1"/>
        <end position="30"/>
    </location>
</feature>
<dbReference type="EMBL" id="CAJHNJ030000124">
    <property type="protein sequence ID" value="CAG9136081.1"/>
    <property type="molecule type" value="Genomic_DNA"/>
</dbReference>
<protein>
    <submittedName>
        <fullName evidence="3">(diamondback moth) hypothetical protein</fullName>
    </submittedName>
</protein>
<comment type="caution">
    <text evidence="3">The sequence shown here is derived from an EMBL/GenBank/DDBJ whole genome shotgun (WGS) entry which is preliminary data.</text>
</comment>
<dbReference type="GO" id="GO:0008017">
    <property type="term" value="F:microtubule binding"/>
    <property type="evidence" value="ECO:0007669"/>
    <property type="project" value="TreeGrafter"/>
</dbReference>
<dbReference type="Proteomes" id="UP000653454">
    <property type="component" value="Unassembled WGS sequence"/>
</dbReference>
<feature type="domain" description="CASC1 C-terminal" evidence="2">
    <location>
        <begin position="111"/>
        <end position="257"/>
    </location>
</feature>
<dbReference type="PANTHER" id="PTHR20929">
    <property type="entry name" value="LUNG ADENOMA SUSCEPTIBILITY 1-RELATED"/>
    <property type="match status" value="1"/>
</dbReference>
<dbReference type="InterPro" id="IPR023247">
    <property type="entry name" value="IC97/Dnai7-like"/>
</dbReference>
<sequence>MVPLPKRLQPMSYQVQYRAPSPPPPGVTRTPEEIEAEMRKIEAEYEKLALYRAPSPPPPGVTRTPEEIEAEMRKIEAEYEKLALVHIDLPQDVMWLEPPVVVQWQESRRLWTTNYVNDFKYNEDKLTVQFRTGILWPIGLATLRYSNLPYQGWDIKPDPNGSGVIVLVTGVSVTISWLCVGNYVKLRSITNATTPALKEHLNKKYTVKKMVQLMRLAACDVFPASDAHAHVEGARKQPALERHTYHAMAFLSRAYNFQWSTQHGSEKSNSENDSELWRSNDAMFAVRPTCPRRWRDMRLIVLVEK</sequence>
<name>A0A8S4G8R8_PLUXY</name>
<reference evidence="3" key="1">
    <citation type="submission" date="2020-11" db="EMBL/GenBank/DDBJ databases">
        <authorList>
            <person name="Whiteford S."/>
        </authorList>
    </citation>
    <scope>NUCLEOTIDE SEQUENCE</scope>
</reference>
<dbReference type="PANTHER" id="PTHR20929:SF11">
    <property type="entry name" value="DYNEIN AXONEMAL INTERMEDIATE CHAIN 7"/>
    <property type="match status" value="1"/>
</dbReference>
<gene>
    <name evidence="3" type="ORF">PLXY2_LOCUS14355</name>
</gene>
<dbReference type="GO" id="GO:0048487">
    <property type="term" value="F:beta-tubulin binding"/>
    <property type="evidence" value="ECO:0007669"/>
    <property type="project" value="TreeGrafter"/>
</dbReference>
<dbReference type="AlphaFoldDB" id="A0A8S4G8R8"/>
<keyword evidence="4" id="KW-1185">Reference proteome</keyword>
<evidence type="ECO:0000259" key="2">
    <source>
        <dbReference type="Pfam" id="PF12366"/>
    </source>
</evidence>
<evidence type="ECO:0000256" key="1">
    <source>
        <dbReference type="SAM" id="MobiDB-lite"/>
    </source>
</evidence>
<proteinExistence type="predicted"/>
<evidence type="ECO:0000313" key="4">
    <source>
        <dbReference type="Proteomes" id="UP000653454"/>
    </source>
</evidence>
<evidence type="ECO:0000313" key="3">
    <source>
        <dbReference type="EMBL" id="CAG9136081.1"/>
    </source>
</evidence>
<accession>A0A8S4G8R8</accession>
<dbReference type="InterPro" id="IPR022110">
    <property type="entry name" value="CASC1_C"/>
</dbReference>
<dbReference type="Pfam" id="PF12366">
    <property type="entry name" value="Casc1_C"/>
    <property type="match status" value="1"/>
</dbReference>
<dbReference type="GO" id="GO:0005930">
    <property type="term" value="C:axoneme"/>
    <property type="evidence" value="ECO:0007669"/>
    <property type="project" value="TreeGrafter"/>
</dbReference>
<organism evidence="3 4">
    <name type="scientific">Plutella xylostella</name>
    <name type="common">Diamondback moth</name>
    <name type="synonym">Plutella maculipennis</name>
    <dbReference type="NCBI Taxonomy" id="51655"/>
    <lineage>
        <taxon>Eukaryota</taxon>
        <taxon>Metazoa</taxon>
        <taxon>Ecdysozoa</taxon>
        <taxon>Arthropoda</taxon>
        <taxon>Hexapoda</taxon>
        <taxon>Insecta</taxon>
        <taxon>Pterygota</taxon>
        <taxon>Neoptera</taxon>
        <taxon>Endopterygota</taxon>
        <taxon>Lepidoptera</taxon>
        <taxon>Glossata</taxon>
        <taxon>Ditrysia</taxon>
        <taxon>Yponomeutoidea</taxon>
        <taxon>Plutellidae</taxon>
        <taxon>Plutella</taxon>
    </lineage>
</organism>